<dbReference type="EMBL" id="BNCO01000003">
    <property type="protein sequence ID" value="GIL45519.1"/>
    <property type="molecule type" value="Genomic_DNA"/>
</dbReference>
<comment type="caution">
    <text evidence="4">The sequence shown here is derived from an EMBL/GenBank/DDBJ whole genome shotgun (WGS) entry which is preliminary data.</text>
</comment>
<comment type="subcellular location">
    <subcellularLocation>
        <location evidence="1">Cytoplasm</location>
        <location evidence="1">Cytoskeleton</location>
        <location evidence="1">Cilium axoneme</location>
    </subcellularLocation>
</comment>
<dbReference type="SUPFAM" id="SSF52047">
    <property type="entry name" value="RNI-like"/>
    <property type="match status" value="1"/>
</dbReference>
<accession>A0A8J4ET54</accession>
<feature type="compositionally biased region" description="Basic and acidic residues" evidence="2">
    <location>
        <begin position="18"/>
        <end position="37"/>
    </location>
</feature>
<protein>
    <recommendedName>
        <fullName evidence="3">F-box/LRR-repeat protein 15-like leucin rich repeat domain-containing protein</fullName>
    </recommendedName>
</protein>
<evidence type="ECO:0000313" key="5">
    <source>
        <dbReference type="Proteomes" id="UP000747399"/>
    </source>
</evidence>
<dbReference type="Gene3D" id="3.80.10.10">
    <property type="entry name" value="Ribonuclease Inhibitor"/>
    <property type="match status" value="3"/>
</dbReference>
<dbReference type="InterPro" id="IPR057207">
    <property type="entry name" value="FBXL15_LRR"/>
</dbReference>
<dbReference type="GO" id="GO:0031146">
    <property type="term" value="P:SCF-dependent proteasomal ubiquitin-dependent protein catabolic process"/>
    <property type="evidence" value="ECO:0007669"/>
    <property type="project" value="TreeGrafter"/>
</dbReference>
<gene>
    <name evidence="4" type="ORF">Vafri_2737</name>
</gene>
<dbReference type="GO" id="GO:0019005">
    <property type="term" value="C:SCF ubiquitin ligase complex"/>
    <property type="evidence" value="ECO:0007669"/>
    <property type="project" value="TreeGrafter"/>
</dbReference>
<feature type="domain" description="F-box/LRR-repeat protein 15-like leucin rich repeat" evidence="3">
    <location>
        <begin position="231"/>
        <end position="367"/>
    </location>
</feature>
<proteinExistence type="predicted"/>
<dbReference type="PANTHER" id="PTHR13318">
    <property type="entry name" value="PARTNER OF PAIRED, ISOFORM B-RELATED"/>
    <property type="match status" value="1"/>
</dbReference>
<keyword evidence="5" id="KW-1185">Reference proteome</keyword>
<evidence type="ECO:0000256" key="2">
    <source>
        <dbReference type="SAM" id="MobiDB-lite"/>
    </source>
</evidence>
<dbReference type="GO" id="GO:0005930">
    <property type="term" value="C:axoneme"/>
    <property type="evidence" value="ECO:0007669"/>
    <property type="project" value="UniProtKB-SubCell"/>
</dbReference>
<sequence length="543" mass="58659">MRMAKKRSRDNTQTAEQENGKQKQGERCEAGSRRKDMASIARRRAAHFANFNADDDTSENNVHVGSDQARTLGPWSSAMELVNAREKAQHDRQAKLHGIKGATEEEHLEDEAEWQPRRDPSLGPHPQETVRSLFDTCLDVLTTYVDCVESLWGIPDVIKVRLATSVCSRRKMSPEVVRLFTVGSPTEMQLPDCTQLDSVVLREIVQQVATERLQRLELGFCGRGFGDEAAALMAAGGPLRGLEVLALEGAYRLSDAGLEKALSATPSLTWLAVPQSSRLTGALLEKLPSLVPGLVHLNLADCRGIGADSLVAVLPRMSALTTLKLDFIPEVDDAVLVAVGSLKELRELSIRCCQTVTDAGLTALAATRGPALEMLRLDECGGNVTDRGVEALASQCRALRVFSARRCTRLGDKALAELLRAGTVQHLTLSGVTGVGPAVAGALASCCHHTLEHLDVSFCRKLPDRCLGPVLDRCSRLRRLVIFGCSQLSPRSLYGHFNSQLVIDGVHTKIGLDRLAASAAKRGRPVTAADALPPALAKGSNEL</sequence>
<name>A0A8J4ET54_9CHLO</name>
<dbReference type="InterPro" id="IPR006553">
    <property type="entry name" value="Leu-rich_rpt_Cys-con_subtyp"/>
</dbReference>
<dbReference type="SMART" id="SM00367">
    <property type="entry name" value="LRR_CC"/>
    <property type="match status" value="7"/>
</dbReference>
<dbReference type="Pfam" id="PF25372">
    <property type="entry name" value="DUF7885"/>
    <property type="match status" value="1"/>
</dbReference>
<dbReference type="Proteomes" id="UP000747399">
    <property type="component" value="Unassembled WGS sequence"/>
</dbReference>
<feature type="region of interest" description="Disordered" evidence="2">
    <location>
        <begin position="1"/>
        <end position="71"/>
    </location>
</feature>
<evidence type="ECO:0000256" key="1">
    <source>
        <dbReference type="ARBA" id="ARBA00004430"/>
    </source>
</evidence>
<reference evidence="4" key="1">
    <citation type="journal article" date="2021" name="Proc. Natl. Acad. Sci. U.S.A.">
        <title>Three genomes in the algal genus Volvox reveal the fate of a haploid sex-determining region after a transition to homothallism.</title>
        <authorList>
            <person name="Yamamoto K."/>
            <person name="Hamaji T."/>
            <person name="Kawai-Toyooka H."/>
            <person name="Matsuzaki R."/>
            <person name="Takahashi F."/>
            <person name="Nishimura Y."/>
            <person name="Kawachi M."/>
            <person name="Noguchi H."/>
            <person name="Minakuchi Y."/>
            <person name="Umen J.G."/>
            <person name="Toyoda A."/>
            <person name="Nozaki H."/>
        </authorList>
    </citation>
    <scope>NUCLEOTIDE SEQUENCE</scope>
    <source>
        <strain evidence="4">NIES-3780</strain>
    </source>
</reference>
<dbReference type="InterPro" id="IPR032675">
    <property type="entry name" value="LRR_dom_sf"/>
</dbReference>
<evidence type="ECO:0000259" key="3">
    <source>
        <dbReference type="Pfam" id="PF25372"/>
    </source>
</evidence>
<feature type="region of interest" description="Disordered" evidence="2">
    <location>
        <begin position="86"/>
        <end position="126"/>
    </location>
</feature>
<evidence type="ECO:0000313" key="4">
    <source>
        <dbReference type="EMBL" id="GIL45519.1"/>
    </source>
</evidence>
<dbReference type="AlphaFoldDB" id="A0A8J4ET54"/>
<organism evidence="4 5">
    <name type="scientific">Volvox africanus</name>
    <dbReference type="NCBI Taxonomy" id="51714"/>
    <lineage>
        <taxon>Eukaryota</taxon>
        <taxon>Viridiplantae</taxon>
        <taxon>Chlorophyta</taxon>
        <taxon>core chlorophytes</taxon>
        <taxon>Chlorophyceae</taxon>
        <taxon>CS clade</taxon>
        <taxon>Chlamydomonadales</taxon>
        <taxon>Volvocaceae</taxon>
        <taxon>Volvox</taxon>
    </lineage>
</organism>